<dbReference type="GO" id="GO:0016705">
    <property type="term" value="F:oxidoreductase activity, acting on paired donors, with incorporation or reduction of molecular oxygen"/>
    <property type="evidence" value="ECO:0007669"/>
    <property type="project" value="InterPro"/>
</dbReference>
<dbReference type="InterPro" id="IPR011251">
    <property type="entry name" value="Luciferase-like_dom"/>
</dbReference>
<evidence type="ECO:0000313" key="3">
    <source>
        <dbReference type="EMBL" id="KAB1645059.1"/>
    </source>
</evidence>
<dbReference type="EMBL" id="WBKB01000001">
    <property type="protein sequence ID" value="KAB1645059.1"/>
    <property type="molecule type" value="Genomic_DNA"/>
</dbReference>
<dbReference type="PANTHER" id="PTHR30137:SF6">
    <property type="entry name" value="LUCIFERASE-LIKE MONOOXYGENASE"/>
    <property type="match status" value="1"/>
</dbReference>
<protein>
    <submittedName>
        <fullName evidence="3">LLM class flavin-dependent oxidoreductase</fullName>
    </submittedName>
</protein>
<organism evidence="3 4">
    <name type="scientific">Gulosibacter chungangensis</name>
    <dbReference type="NCBI Taxonomy" id="979746"/>
    <lineage>
        <taxon>Bacteria</taxon>
        <taxon>Bacillati</taxon>
        <taxon>Actinomycetota</taxon>
        <taxon>Actinomycetes</taxon>
        <taxon>Micrococcales</taxon>
        <taxon>Microbacteriaceae</taxon>
        <taxon>Gulosibacter</taxon>
    </lineage>
</organism>
<name>A0A7J5BHZ2_9MICO</name>
<feature type="domain" description="Luciferase-like" evidence="2">
    <location>
        <begin position="66"/>
        <end position="367"/>
    </location>
</feature>
<dbReference type="Pfam" id="PF00296">
    <property type="entry name" value="Bac_luciferase"/>
    <property type="match status" value="1"/>
</dbReference>
<evidence type="ECO:0000313" key="4">
    <source>
        <dbReference type="Proteomes" id="UP000433493"/>
    </source>
</evidence>
<evidence type="ECO:0000259" key="2">
    <source>
        <dbReference type="Pfam" id="PF00296"/>
    </source>
</evidence>
<comment type="caution">
    <text evidence="3">The sequence shown here is derived from an EMBL/GenBank/DDBJ whole genome shotgun (WGS) entry which is preliminary data.</text>
</comment>
<gene>
    <name evidence="3" type="ORF">F8O05_02045</name>
</gene>
<dbReference type="Proteomes" id="UP000433493">
    <property type="component" value="Unassembled WGS sequence"/>
</dbReference>
<dbReference type="PANTHER" id="PTHR30137">
    <property type="entry name" value="LUCIFERASE-LIKE MONOOXYGENASE"/>
    <property type="match status" value="1"/>
</dbReference>
<reference evidence="3 4" key="1">
    <citation type="submission" date="2019-09" db="EMBL/GenBank/DDBJ databases">
        <title>Phylogeny of genus Pseudoclavibacter and closely related genus.</title>
        <authorList>
            <person name="Li Y."/>
        </authorList>
    </citation>
    <scope>NUCLEOTIDE SEQUENCE [LARGE SCALE GENOMIC DNA]</scope>
    <source>
        <strain evidence="3 4">KCTC 13959</strain>
    </source>
</reference>
<proteinExistence type="predicted"/>
<dbReference type="InterPro" id="IPR050766">
    <property type="entry name" value="Bact_Lucif_Oxidored"/>
</dbReference>
<sequence length="403" mass="43763">MPRGSRESRRRGVCRCGGVAWNSIRGGTSQSRLVTLLLASFNGWNHAQADGMIRGNVLLSAGMTKFSVLDLIPVNDSQKVADALQSSKALVEAADRLGYHRYWVAEHHNTEAIASTSPAVSLAYLGSATERIRLGSGGVMLPNHSPLVIAEQFALLEGMYPDRIDVGLGRAPGTDPITARALRRDMSRETVERYPADVLELAGYLGDVRPQVDAEMFRKLRAAADVPHRPEIWLLGSSLYSAELAGVLGMPFSYANHFAMGQNAVQAVNHYRAHFEPSATLAQPRAMVSATMLVADTIEDAQALDLPTRVGRYQLMAGKMGRTMSPEAAKEFSERVVNSELWNRATGSQFVGPVQLVANSIRQLHDQTGAEEIMLQPNGYDVATRIHTITEVAAALELDSAAE</sequence>
<dbReference type="NCBIfam" id="TIGR03558">
    <property type="entry name" value="oxido_grp_1"/>
    <property type="match status" value="1"/>
</dbReference>
<dbReference type="Gene3D" id="3.20.20.30">
    <property type="entry name" value="Luciferase-like domain"/>
    <property type="match status" value="1"/>
</dbReference>
<dbReference type="AlphaFoldDB" id="A0A7J5BHZ2"/>
<dbReference type="InterPro" id="IPR036661">
    <property type="entry name" value="Luciferase-like_sf"/>
</dbReference>
<dbReference type="GO" id="GO:0005829">
    <property type="term" value="C:cytosol"/>
    <property type="evidence" value="ECO:0007669"/>
    <property type="project" value="TreeGrafter"/>
</dbReference>
<comment type="similarity">
    <text evidence="1">To bacterial alkanal monooxygenase alpha and beta chains.</text>
</comment>
<accession>A0A7J5BHZ2</accession>
<evidence type="ECO:0000256" key="1">
    <source>
        <dbReference type="ARBA" id="ARBA00007789"/>
    </source>
</evidence>
<dbReference type="SUPFAM" id="SSF51679">
    <property type="entry name" value="Bacterial luciferase-like"/>
    <property type="match status" value="1"/>
</dbReference>
<keyword evidence="4" id="KW-1185">Reference proteome</keyword>
<dbReference type="InterPro" id="IPR019949">
    <property type="entry name" value="CmoO-like"/>
</dbReference>
<dbReference type="OrthoDB" id="9780518at2"/>